<protein>
    <recommendedName>
        <fullName evidence="4">Phorbol-ester/DAG-type domain-containing protein</fullName>
    </recommendedName>
</protein>
<dbReference type="GO" id="GO:0046872">
    <property type="term" value="F:metal ion binding"/>
    <property type="evidence" value="ECO:0007669"/>
    <property type="project" value="UniProtKB-KW"/>
</dbReference>
<proteinExistence type="predicted"/>
<feature type="domain" description="Phorbol-ester/DAG-type" evidence="4">
    <location>
        <begin position="149"/>
        <end position="200"/>
    </location>
</feature>
<dbReference type="KEGG" id="sre:PTSG_05613"/>
<dbReference type="OrthoDB" id="74314at2759"/>
<evidence type="ECO:0000256" key="1">
    <source>
        <dbReference type="ARBA" id="ARBA00022723"/>
    </source>
</evidence>
<dbReference type="CDD" id="cd00029">
    <property type="entry name" value="C1"/>
    <property type="match status" value="1"/>
</dbReference>
<evidence type="ECO:0000259" key="4">
    <source>
        <dbReference type="PROSITE" id="PS50081"/>
    </source>
</evidence>
<gene>
    <name evidence="5" type="ORF">PTSG_05613</name>
</gene>
<evidence type="ECO:0000256" key="2">
    <source>
        <dbReference type="ARBA" id="ARBA00022833"/>
    </source>
</evidence>
<dbReference type="InterPro" id="IPR046349">
    <property type="entry name" value="C1-like_sf"/>
</dbReference>
<dbReference type="InterPro" id="IPR002219">
    <property type="entry name" value="PKC_DAG/PE"/>
</dbReference>
<organism evidence="6">
    <name type="scientific">Salpingoeca rosetta (strain ATCC 50818 / BSB-021)</name>
    <dbReference type="NCBI Taxonomy" id="946362"/>
    <lineage>
        <taxon>Eukaryota</taxon>
        <taxon>Choanoflagellata</taxon>
        <taxon>Craspedida</taxon>
        <taxon>Salpingoecidae</taxon>
        <taxon>Salpingoeca</taxon>
    </lineage>
</organism>
<keyword evidence="2" id="KW-0862">Zinc</keyword>
<dbReference type="Pfam" id="PF00130">
    <property type="entry name" value="C1_1"/>
    <property type="match status" value="1"/>
</dbReference>
<dbReference type="SUPFAM" id="SSF57889">
    <property type="entry name" value="Cysteine-rich domain"/>
    <property type="match status" value="1"/>
</dbReference>
<sequence length="207" mass="22928">MDVDELNRLVEASLASNEVELAAFDSILRQADALLLRDVMHDLMVELPSTLGPIRDFLGDGDDDAEQNDIHKGNVAEVHFPVRAPRVSRAFSTSDVSSVAKHRASLLGLPEKGNEEDRSISFTGAANKSFDAPRAPRRTASKKTKKVVGHSMRPCSWKPRETCDICNKEMKSRLFRKQGLLCDDCGFKCHQKCSKKLPACKQTTSKS</sequence>
<keyword evidence="1" id="KW-0479">Metal-binding</keyword>
<name>F2UBQ1_SALR5</name>
<dbReference type="PROSITE" id="PS50081">
    <property type="entry name" value="ZF_DAG_PE_2"/>
    <property type="match status" value="1"/>
</dbReference>
<dbReference type="EMBL" id="GL832967">
    <property type="protein sequence ID" value="EGD73917.1"/>
    <property type="molecule type" value="Genomic_DNA"/>
</dbReference>
<dbReference type="AlphaFoldDB" id="F2UBQ1"/>
<feature type="compositionally biased region" description="Basic residues" evidence="3">
    <location>
        <begin position="135"/>
        <end position="148"/>
    </location>
</feature>
<dbReference type="SMART" id="SM00109">
    <property type="entry name" value="C1"/>
    <property type="match status" value="1"/>
</dbReference>
<evidence type="ECO:0000313" key="6">
    <source>
        <dbReference type="Proteomes" id="UP000007799"/>
    </source>
</evidence>
<keyword evidence="6" id="KW-1185">Reference proteome</keyword>
<feature type="region of interest" description="Disordered" evidence="3">
    <location>
        <begin position="115"/>
        <end position="151"/>
    </location>
</feature>
<accession>F2UBQ1</accession>
<dbReference type="Proteomes" id="UP000007799">
    <property type="component" value="Unassembled WGS sequence"/>
</dbReference>
<reference evidence="5" key="1">
    <citation type="submission" date="2009-08" db="EMBL/GenBank/DDBJ databases">
        <title>Annotation of Salpingoeca rosetta.</title>
        <authorList>
            <consortium name="The Broad Institute Genome Sequencing Platform"/>
            <person name="Russ C."/>
            <person name="Cuomo C."/>
            <person name="Burger G."/>
            <person name="Gray M.W."/>
            <person name="Holland P.W.H."/>
            <person name="King N."/>
            <person name="Lang F.B.F."/>
            <person name="Roger A.J."/>
            <person name="Ruiz-Trillo I."/>
            <person name="Young S.K."/>
            <person name="Zeng Q."/>
            <person name="Gargeya S."/>
            <person name="Alvarado L."/>
            <person name="Berlin A."/>
            <person name="Chapman S.B."/>
            <person name="Chen Z."/>
            <person name="Freedman E."/>
            <person name="Gellesch M."/>
            <person name="Goldberg J."/>
            <person name="Griggs A."/>
            <person name="Gujja S."/>
            <person name="Heilman E."/>
            <person name="Heiman D."/>
            <person name="Howarth C."/>
            <person name="Mehta T."/>
            <person name="Neiman D."/>
            <person name="Pearson M."/>
            <person name="Roberts A."/>
            <person name="Saif S."/>
            <person name="Shea T."/>
            <person name="Shenoy N."/>
            <person name="Sisk P."/>
            <person name="Stolte C."/>
            <person name="Sykes S."/>
            <person name="White J."/>
            <person name="Yandava C."/>
            <person name="Haas B."/>
            <person name="Nusbaum C."/>
            <person name="Birren B."/>
        </authorList>
    </citation>
    <scope>NUCLEOTIDE SEQUENCE [LARGE SCALE GENOMIC DNA]</scope>
    <source>
        <strain evidence="5">ATCC 50818</strain>
    </source>
</reference>
<dbReference type="InParanoid" id="F2UBQ1"/>
<dbReference type="GeneID" id="16074057"/>
<dbReference type="Gene3D" id="3.30.60.20">
    <property type="match status" value="1"/>
</dbReference>
<dbReference type="RefSeq" id="XP_004993480.1">
    <property type="nucleotide sequence ID" value="XM_004993423.1"/>
</dbReference>
<evidence type="ECO:0000256" key="3">
    <source>
        <dbReference type="SAM" id="MobiDB-lite"/>
    </source>
</evidence>
<evidence type="ECO:0000313" key="5">
    <source>
        <dbReference type="EMBL" id="EGD73917.1"/>
    </source>
</evidence>